<dbReference type="InterPro" id="IPR027417">
    <property type="entry name" value="P-loop_NTPase"/>
</dbReference>
<organism evidence="5 6">
    <name type="scientific">Sediminispirochaeta smaragdinae (strain DSM 11293 / JCM 15392 / SEBR 4228)</name>
    <name type="common">Spirochaeta smaragdinae</name>
    <dbReference type="NCBI Taxonomy" id="573413"/>
    <lineage>
        <taxon>Bacteria</taxon>
        <taxon>Pseudomonadati</taxon>
        <taxon>Spirochaetota</taxon>
        <taxon>Spirochaetia</taxon>
        <taxon>Spirochaetales</taxon>
        <taxon>Spirochaetaceae</taxon>
        <taxon>Sediminispirochaeta</taxon>
    </lineage>
</organism>
<feature type="domain" description="4Fe-4S ferredoxin-type" evidence="4">
    <location>
        <begin position="93"/>
        <end position="116"/>
    </location>
</feature>
<reference evidence="5 6" key="1">
    <citation type="journal article" date="2010" name="Stand. Genomic Sci.">
        <title>Complete genome sequence of Spirochaeta smaragdinae type strain (SEBR 4228).</title>
        <authorList>
            <person name="Mavromatis K."/>
            <person name="Yasawong M."/>
            <person name="Chertkov O."/>
            <person name="Lapidus A."/>
            <person name="Lucas S."/>
            <person name="Nolan M."/>
            <person name="Del Rio T.G."/>
            <person name="Tice H."/>
            <person name="Cheng J.F."/>
            <person name="Pitluck S."/>
            <person name="Liolios K."/>
            <person name="Ivanova N."/>
            <person name="Tapia R."/>
            <person name="Han C."/>
            <person name="Bruce D."/>
            <person name="Goodwin L."/>
            <person name="Pati A."/>
            <person name="Chen A."/>
            <person name="Palaniappan K."/>
            <person name="Land M."/>
            <person name="Hauser L."/>
            <person name="Chang Y.J."/>
            <person name="Jeffries C.D."/>
            <person name="Detter J.C."/>
            <person name="Rohde M."/>
            <person name="Brambilla E."/>
            <person name="Spring S."/>
            <person name="Goker M."/>
            <person name="Sikorski J."/>
            <person name="Woyke T."/>
            <person name="Bristow J."/>
            <person name="Eisen J.A."/>
            <person name="Markowitz V."/>
            <person name="Hugenholtz P."/>
            <person name="Klenk H.P."/>
            <person name="Kyrpides N.C."/>
        </authorList>
    </citation>
    <scope>NUCLEOTIDE SEQUENCE [LARGE SCALE GENOMIC DNA]</scope>
    <source>
        <strain evidence="6">DSM 11293 / JCM 15392 / SEBR 4228</strain>
    </source>
</reference>
<dbReference type="Gene3D" id="3.40.50.300">
    <property type="entry name" value="P-loop containing nucleotide triphosphate hydrolases"/>
    <property type="match status" value="1"/>
</dbReference>
<dbReference type="PROSITE" id="PS51379">
    <property type="entry name" value="4FE4S_FER_2"/>
    <property type="match status" value="2"/>
</dbReference>
<keyword evidence="1" id="KW-0479">Metal-binding</keyword>
<proteinExistence type="predicted"/>
<accession>E1RAB7</accession>
<dbReference type="RefSeq" id="WP_013252872.1">
    <property type="nucleotide sequence ID" value="NC_014364.1"/>
</dbReference>
<evidence type="ECO:0000256" key="1">
    <source>
        <dbReference type="ARBA" id="ARBA00022723"/>
    </source>
</evidence>
<name>E1RAB7_SEDSS</name>
<dbReference type="InterPro" id="IPR002586">
    <property type="entry name" value="CobQ/CobB/MinD/ParA_Nub-bd_dom"/>
</dbReference>
<dbReference type="Pfam" id="PF00037">
    <property type="entry name" value="Fer4"/>
    <property type="match status" value="2"/>
</dbReference>
<dbReference type="PANTHER" id="PTHR43063">
    <property type="entry name" value="4FE-4S CLUSTER CONTAINING PARA FAMILY ATPASE PROTEIN"/>
    <property type="match status" value="1"/>
</dbReference>
<evidence type="ECO:0000256" key="2">
    <source>
        <dbReference type="ARBA" id="ARBA00023004"/>
    </source>
</evidence>
<dbReference type="AlphaFoldDB" id="E1RAB7"/>
<dbReference type="KEGG" id="ssm:Spirs_0252"/>
<keyword evidence="6" id="KW-1185">Reference proteome</keyword>
<dbReference type="Pfam" id="PF01656">
    <property type="entry name" value="CbiA"/>
    <property type="match status" value="1"/>
</dbReference>
<dbReference type="PROSITE" id="PS00198">
    <property type="entry name" value="4FE4S_FER_1"/>
    <property type="match status" value="1"/>
</dbReference>
<dbReference type="HOGENOM" id="CLU_067767_0_0_12"/>
<evidence type="ECO:0000313" key="5">
    <source>
        <dbReference type="EMBL" id="ADK79408.1"/>
    </source>
</evidence>
<dbReference type="Gene3D" id="3.30.70.20">
    <property type="match status" value="1"/>
</dbReference>
<dbReference type="InterPro" id="IPR017896">
    <property type="entry name" value="4Fe4S_Fe-S-bd"/>
</dbReference>
<dbReference type="EMBL" id="CP002116">
    <property type="protein sequence ID" value="ADK79408.1"/>
    <property type="molecule type" value="Genomic_DNA"/>
</dbReference>
<evidence type="ECO:0000256" key="3">
    <source>
        <dbReference type="ARBA" id="ARBA00023014"/>
    </source>
</evidence>
<dbReference type="eggNOG" id="COG1149">
    <property type="taxonomic scope" value="Bacteria"/>
</dbReference>
<dbReference type="InterPro" id="IPR017900">
    <property type="entry name" value="4Fe4S_Fe_S_CS"/>
</dbReference>
<sequence>MTITVASGKGGTGKTTIATALAMLWPEPVALLDADVEEPNCRFFLDTTEGKQREVFLPVPQIDEAICTGCGACSSFCRYGALVRIGKKVMTFPNLCHSCGACMMVCPEGAISEKPSFIGTIDSAQFRALDGSLRTHRWGTLKLGAAMAPPLIRELRREKDKEPLQLIDSPPGASCPMANAVKNADLVLMVAENTPFGAHDLEKAISTLEEMDLPVLALINRADLGGGEAEAVCRRKGIDIIGRVPFDRKVAESYARGVHPILEVPAFRQAVEQVVGHLIAFLQTSIEQKT</sequence>
<dbReference type="STRING" id="573413.Spirs_0252"/>
<feature type="domain" description="4Fe-4S ferredoxin-type" evidence="4">
    <location>
        <begin position="58"/>
        <end position="88"/>
    </location>
</feature>
<dbReference type="PANTHER" id="PTHR43063:SF1">
    <property type="entry name" value="4FE-4S CLUSTER CONTAINING PARA FAMILY ATPASE PROTEIN"/>
    <property type="match status" value="1"/>
</dbReference>
<gene>
    <name evidence="5" type="ordered locus">Spirs_0252</name>
</gene>
<dbReference type="GO" id="GO:0051536">
    <property type="term" value="F:iron-sulfur cluster binding"/>
    <property type="evidence" value="ECO:0007669"/>
    <property type="project" value="UniProtKB-KW"/>
</dbReference>
<keyword evidence="2" id="KW-0408">Iron</keyword>
<evidence type="ECO:0000259" key="4">
    <source>
        <dbReference type="PROSITE" id="PS51379"/>
    </source>
</evidence>
<dbReference type="OrthoDB" id="356549at2"/>
<dbReference type="Proteomes" id="UP000002318">
    <property type="component" value="Chromosome"/>
</dbReference>
<dbReference type="GO" id="GO:0046872">
    <property type="term" value="F:metal ion binding"/>
    <property type="evidence" value="ECO:0007669"/>
    <property type="project" value="UniProtKB-KW"/>
</dbReference>
<evidence type="ECO:0000313" key="6">
    <source>
        <dbReference type="Proteomes" id="UP000002318"/>
    </source>
</evidence>
<keyword evidence="3" id="KW-0411">Iron-sulfur</keyword>
<dbReference type="SUPFAM" id="SSF52540">
    <property type="entry name" value="P-loop containing nucleoside triphosphate hydrolases"/>
    <property type="match status" value="1"/>
</dbReference>
<protein>
    <submittedName>
        <fullName evidence="5">Cobyrinic acid ac-diamide synthase</fullName>
    </submittedName>
</protein>